<dbReference type="PROSITE" id="PS01081">
    <property type="entry name" value="HTH_TETR_1"/>
    <property type="match status" value="1"/>
</dbReference>
<evidence type="ECO:0000313" key="5">
    <source>
        <dbReference type="Proteomes" id="UP000245133"/>
    </source>
</evidence>
<dbReference type="EMBL" id="BFBB01000004">
    <property type="protein sequence ID" value="GBF50362.1"/>
    <property type="molecule type" value="Genomic_DNA"/>
</dbReference>
<protein>
    <submittedName>
        <fullName evidence="4">Transcriptional regulator, TetR family</fullName>
    </submittedName>
</protein>
<dbReference type="SUPFAM" id="SSF46689">
    <property type="entry name" value="Homeodomain-like"/>
    <property type="match status" value="1"/>
</dbReference>
<feature type="DNA-binding region" description="H-T-H motif" evidence="2">
    <location>
        <begin position="38"/>
        <end position="57"/>
    </location>
</feature>
<name>A0A2P2E0G4_9LEPT</name>
<evidence type="ECO:0000256" key="1">
    <source>
        <dbReference type="ARBA" id="ARBA00023125"/>
    </source>
</evidence>
<dbReference type="AlphaFoldDB" id="A0A2P2E0G4"/>
<evidence type="ECO:0000256" key="2">
    <source>
        <dbReference type="PROSITE-ProRule" id="PRU00335"/>
    </source>
</evidence>
<dbReference type="PRINTS" id="PR00455">
    <property type="entry name" value="HTHTETR"/>
</dbReference>
<feature type="domain" description="HTH tetR-type" evidence="3">
    <location>
        <begin position="15"/>
        <end position="75"/>
    </location>
</feature>
<keyword evidence="1 2" id="KW-0238">DNA-binding</keyword>
<evidence type="ECO:0000313" key="4">
    <source>
        <dbReference type="EMBL" id="GBF50362.1"/>
    </source>
</evidence>
<comment type="caution">
    <text evidence="4">The sequence shown here is derived from an EMBL/GenBank/DDBJ whole genome shotgun (WGS) entry which is preliminary data.</text>
</comment>
<organism evidence="4 5">
    <name type="scientific">Leptospira ryugenii</name>
    <dbReference type="NCBI Taxonomy" id="1917863"/>
    <lineage>
        <taxon>Bacteria</taxon>
        <taxon>Pseudomonadati</taxon>
        <taxon>Spirochaetota</taxon>
        <taxon>Spirochaetia</taxon>
        <taxon>Leptospirales</taxon>
        <taxon>Leptospiraceae</taxon>
        <taxon>Leptospira</taxon>
    </lineage>
</organism>
<dbReference type="Gene3D" id="1.10.357.10">
    <property type="entry name" value="Tetracycline Repressor, domain 2"/>
    <property type="match status" value="1"/>
</dbReference>
<proteinExistence type="predicted"/>
<dbReference type="OrthoDB" id="9785164at2"/>
<dbReference type="GO" id="GO:0003677">
    <property type="term" value="F:DNA binding"/>
    <property type="evidence" value="ECO:0007669"/>
    <property type="project" value="UniProtKB-UniRule"/>
</dbReference>
<keyword evidence="5" id="KW-1185">Reference proteome</keyword>
<evidence type="ECO:0000259" key="3">
    <source>
        <dbReference type="PROSITE" id="PS50977"/>
    </source>
</evidence>
<dbReference type="InterPro" id="IPR001647">
    <property type="entry name" value="HTH_TetR"/>
</dbReference>
<accession>A0A2P2E0G4</accession>
<gene>
    <name evidence="4" type="ORF">LPTSP4_18870</name>
</gene>
<sequence>MKKVAFKPPTQARSKERVELILKTAKQLIGDRGVDDVSMREIADTCGIQIGSLYQYFPNKNILLLTIMREYYEAMFSQTSDLFSSATSLSDFRAKGEIAIMKFIEMFEKDTALNHLWSGARAIPELIREDNLDSYRNADLIIRTALKFFKGLTIKEIKPFALHMAHTTGAILRFIKELPKEDQKAMVQEYILQYHLRFDALVLLSKEKMRKSKKS</sequence>
<reference evidence="4 5" key="1">
    <citation type="submission" date="2018-02" db="EMBL/GenBank/DDBJ databases">
        <title>Novel Leptospira species isolated from soil and water in Japan.</title>
        <authorList>
            <person name="Nakao R."/>
            <person name="Masuzawa T."/>
        </authorList>
    </citation>
    <scope>NUCLEOTIDE SEQUENCE [LARGE SCALE GENOMIC DNA]</scope>
    <source>
        <strain evidence="4 5">YH101</strain>
    </source>
</reference>
<dbReference type="InterPro" id="IPR023772">
    <property type="entry name" value="DNA-bd_HTH_TetR-type_CS"/>
</dbReference>
<dbReference type="InterPro" id="IPR050624">
    <property type="entry name" value="HTH-type_Tx_Regulator"/>
</dbReference>
<dbReference type="PROSITE" id="PS50977">
    <property type="entry name" value="HTH_TETR_2"/>
    <property type="match status" value="1"/>
</dbReference>
<dbReference type="Proteomes" id="UP000245133">
    <property type="component" value="Unassembled WGS sequence"/>
</dbReference>
<dbReference type="PANTHER" id="PTHR43479">
    <property type="entry name" value="ACREF/ENVCD OPERON REPRESSOR-RELATED"/>
    <property type="match status" value="1"/>
</dbReference>
<dbReference type="Pfam" id="PF00440">
    <property type="entry name" value="TetR_N"/>
    <property type="match status" value="1"/>
</dbReference>
<dbReference type="InterPro" id="IPR009057">
    <property type="entry name" value="Homeodomain-like_sf"/>
</dbReference>
<dbReference type="PANTHER" id="PTHR43479:SF11">
    <property type="entry name" value="ACREF_ENVCD OPERON REPRESSOR-RELATED"/>
    <property type="match status" value="1"/>
</dbReference>